<evidence type="ECO:0000259" key="16">
    <source>
        <dbReference type="Pfam" id="PF02737"/>
    </source>
</evidence>
<comment type="caution">
    <text evidence="17">The sequence shown here is derived from an EMBL/GenBank/DDBJ whole genome shotgun (WGS) entry which is preliminary data.</text>
</comment>
<comment type="pathway">
    <text evidence="1">Lipid metabolism; fatty acid beta-oxidation.</text>
</comment>
<evidence type="ECO:0000313" key="17">
    <source>
        <dbReference type="EMBL" id="MCS3865355.1"/>
    </source>
</evidence>
<dbReference type="Gene3D" id="1.10.1040.50">
    <property type="match status" value="1"/>
</dbReference>
<dbReference type="Gene3D" id="3.40.50.720">
    <property type="entry name" value="NAD(P)-binding Rossmann-like Domain"/>
    <property type="match status" value="1"/>
</dbReference>
<evidence type="ECO:0000259" key="15">
    <source>
        <dbReference type="Pfam" id="PF00725"/>
    </source>
</evidence>
<dbReference type="InterPro" id="IPR050136">
    <property type="entry name" value="FA_oxidation_alpha_subunit"/>
</dbReference>
<evidence type="ECO:0000256" key="8">
    <source>
        <dbReference type="ARBA" id="ARBA00023027"/>
    </source>
</evidence>
<evidence type="ECO:0000256" key="4">
    <source>
        <dbReference type="ARBA" id="ARBA00012076"/>
    </source>
</evidence>
<dbReference type="EMBL" id="JANTYZ010000004">
    <property type="protein sequence ID" value="MCS3865355.1"/>
    <property type="molecule type" value="Genomic_DNA"/>
</dbReference>
<dbReference type="InterPro" id="IPR008927">
    <property type="entry name" value="6-PGluconate_DH-like_C_sf"/>
</dbReference>
<evidence type="ECO:0000256" key="14">
    <source>
        <dbReference type="SAM" id="MobiDB-lite"/>
    </source>
</evidence>
<dbReference type="InterPro" id="IPR006176">
    <property type="entry name" value="3-OHacyl-CoA_DH_NAD-bd"/>
</dbReference>
<dbReference type="InterPro" id="IPR036291">
    <property type="entry name" value="NAD(P)-bd_dom_sf"/>
</dbReference>
<feature type="domain" description="3-hydroxyacyl-CoA dehydrogenase C-terminal" evidence="15">
    <location>
        <begin position="501"/>
        <end position="595"/>
    </location>
</feature>
<dbReference type="InterPro" id="IPR001753">
    <property type="entry name" value="Enoyl-CoA_hydra/iso"/>
</dbReference>
<dbReference type="PANTHER" id="PTHR43612:SF3">
    <property type="entry name" value="TRIFUNCTIONAL ENZYME SUBUNIT ALPHA, MITOCHONDRIAL"/>
    <property type="match status" value="1"/>
</dbReference>
<evidence type="ECO:0000256" key="6">
    <source>
        <dbReference type="ARBA" id="ARBA00022963"/>
    </source>
</evidence>
<evidence type="ECO:0000256" key="9">
    <source>
        <dbReference type="ARBA" id="ARBA00023098"/>
    </source>
</evidence>
<dbReference type="AlphaFoldDB" id="A0A9X2R6S9"/>
<feature type="domain" description="3-hydroxyacyl-CoA dehydrogenase NAD binding" evidence="16">
    <location>
        <begin position="320"/>
        <end position="498"/>
    </location>
</feature>
<dbReference type="Gene3D" id="3.90.226.10">
    <property type="entry name" value="2-enoyl-CoA Hydratase, Chain A, domain 1"/>
    <property type="match status" value="1"/>
</dbReference>
<evidence type="ECO:0000313" key="18">
    <source>
        <dbReference type="Proteomes" id="UP001155034"/>
    </source>
</evidence>
<dbReference type="GO" id="GO:0016853">
    <property type="term" value="F:isomerase activity"/>
    <property type="evidence" value="ECO:0007669"/>
    <property type="project" value="UniProtKB-KW"/>
</dbReference>
<dbReference type="RefSeq" id="WP_259083598.1">
    <property type="nucleotide sequence ID" value="NZ_JANTYZ010000004.1"/>
</dbReference>
<evidence type="ECO:0000256" key="7">
    <source>
        <dbReference type="ARBA" id="ARBA00023002"/>
    </source>
</evidence>
<dbReference type="SUPFAM" id="SSF51735">
    <property type="entry name" value="NAD(P)-binding Rossmann-fold domains"/>
    <property type="match status" value="1"/>
</dbReference>
<keyword evidence="9" id="KW-0443">Lipid metabolism</keyword>
<dbReference type="GO" id="GO:0070403">
    <property type="term" value="F:NAD+ binding"/>
    <property type="evidence" value="ECO:0007669"/>
    <property type="project" value="InterPro"/>
</dbReference>
<gene>
    <name evidence="17" type="ORF">GGP82_001909</name>
</gene>
<dbReference type="GO" id="GO:0016509">
    <property type="term" value="F:long-chain (3S)-3-hydroxyacyl-CoA dehydrogenase (NAD+) activity"/>
    <property type="evidence" value="ECO:0007669"/>
    <property type="project" value="TreeGrafter"/>
</dbReference>
<keyword evidence="11" id="KW-0511">Multifunctional enzyme</keyword>
<dbReference type="GO" id="GO:0006635">
    <property type="term" value="P:fatty acid beta-oxidation"/>
    <property type="evidence" value="ECO:0007669"/>
    <property type="project" value="TreeGrafter"/>
</dbReference>
<dbReference type="InterPro" id="IPR018376">
    <property type="entry name" value="Enoyl-CoA_hyd/isom_CS"/>
</dbReference>
<dbReference type="Pfam" id="PF00725">
    <property type="entry name" value="3HCDH"/>
    <property type="match status" value="1"/>
</dbReference>
<dbReference type="Pfam" id="PF00378">
    <property type="entry name" value="ECH_1"/>
    <property type="match status" value="1"/>
</dbReference>
<dbReference type="GO" id="GO:0004300">
    <property type="term" value="F:enoyl-CoA hydratase activity"/>
    <property type="evidence" value="ECO:0007669"/>
    <property type="project" value="UniProtKB-EC"/>
</dbReference>
<dbReference type="CDD" id="cd06558">
    <property type="entry name" value="crotonase-like"/>
    <property type="match status" value="1"/>
</dbReference>
<keyword evidence="8" id="KW-0520">NAD</keyword>
<dbReference type="PANTHER" id="PTHR43612">
    <property type="entry name" value="TRIFUNCTIONAL ENZYME SUBUNIT ALPHA"/>
    <property type="match status" value="1"/>
</dbReference>
<dbReference type="PROSITE" id="PS00166">
    <property type="entry name" value="ENOYL_COA_HYDRATASE"/>
    <property type="match status" value="1"/>
</dbReference>
<keyword evidence="10 17" id="KW-0456">Lyase</keyword>
<accession>A0A9X2R6S9</accession>
<dbReference type="InterPro" id="IPR006108">
    <property type="entry name" value="3HC_DH_C"/>
</dbReference>
<reference evidence="17" key="1">
    <citation type="submission" date="2022-08" db="EMBL/GenBank/DDBJ databases">
        <title>Genomic Encyclopedia of Type Strains, Phase V (KMG-V): Genome sequencing to study the core and pangenomes of soil and plant-associated prokaryotes.</title>
        <authorList>
            <person name="Whitman W."/>
        </authorList>
    </citation>
    <scope>NUCLEOTIDE SEQUENCE</scope>
    <source>
        <strain evidence="17">SP2016B</strain>
    </source>
</reference>
<dbReference type="Pfam" id="PF02737">
    <property type="entry name" value="3HCDH_N"/>
    <property type="match status" value="1"/>
</dbReference>
<evidence type="ECO:0000256" key="12">
    <source>
        <dbReference type="ARBA" id="ARBA00049556"/>
    </source>
</evidence>
<comment type="similarity">
    <text evidence="13">Belongs to the enoyl-CoA hydratase/isomerase family.</text>
</comment>
<protein>
    <recommendedName>
        <fullName evidence="4">enoyl-CoA hydratase</fullName>
        <ecNumber evidence="4">4.2.1.17</ecNumber>
    </recommendedName>
</protein>
<comment type="catalytic activity">
    <reaction evidence="12">
        <text>a (3S)-3-hydroxyacyl-CoA + NAD(+) = a 3-oxoacyl-CoA + NADH + H(+)</text>
        <dbReference type="Rhea" id="RHEA:22432"/>
        <dbReference type="ChEBI" id="CHEBI:15378"/>
        <dbReference type="ChEBI" id="CHEBI:57318"/>
        <dbReference type="ChEBI" id="CHEBI:57540"/>
        <dbReference type="ChEBI" id="CHEBI:57945"/>
        <dbReference type="ChEBI" id="CHEBI:90726"/>
        <dbReference type="EC" id="1.1.1.35"/>
    </reaction>
</comment>
<dbReference type="EC" id="4.2.1.17" evidence="4"/>
<evidence type="ECO:0000256" key="2">
    <source>
        <dbReference type="ARBA" id="ARBA00007005"/>
    </source>
</evidence>
<proteinExistence type="inferred from homology"/>
<comment type="similarity">
    <text evidence="2">In the central section; belongs to the 3-hydroxyacyl-CoA dehydrogenase family.</text>
</comment>
<evidence type="ECO:0000256" key="13">
    <source>
        <dbReference type="RuleBase" id="RU003707"/>
    </source>
</evidence>
<keyword evidence="6" id="KW-0442">Lipid degradation</keyword>
<sequence length="719" mass="76697">MPNALSVPTDLLTLTVDETGVATLTLDAPDASVNKISWDTLNAFSDALDVVETHADLSGLVIASGKPDSFIVGANLAMLQTFEIPAEARRLSREAHALGERVRSLPVPTVAALHGPVMGGGLELALNCDYRVASTADATKMALPEVQLGLLPGGGGTQLLPRLVGVQQALGLMLTGKNTYPDKARRIGLVDALIHPPGLRHAARRAARELAAGTRAVERAEQSLGDRLLEGNPVSRRVIYRQARTRTERRTRGNYPAPPRIIDAVRTGMEEGLEAGLDTERQHFGELVFTPESQALVSIFFAKRDAETNPQPEQARPVDTVGMLGAGLMGSGIAQVSAQNGLDVVLTDQSLALAAEGKKAIWSAVTEQEDKGIINTFTRDQIVERVAPTADYAPLQAADVVIEAVPEDLSIKHAVLSEVETVVDADTVLASNTSALPISTIAEGVDDPSRVLGMHYFSPVPDIPLLEIVVTEETSDEALATAYAAGLAQDKTVIVVNDGPGFYTTRILALYMNEALLLFEAGAEIEAVDEAMTDAGFPMGPFELFDLVGLDVAAKITDVMGEALSPERVDISDRAGRLAEADLLGQKTNRGFYEYDADDDADDKDPQGVNDAVYRHRDASSRSTPPAGAIQDRLLLMMVNEAVRCLEDEVLRAPIDGDLGAVFGLGFPPFLGGPFCHVDRAGAASIVDTLQRLADRHGPRFAPADRLQTHAAQDTTFHS</sequence>
<keyword evidence="7 17" id="KW-0560">Oxidoreductase</keyword>
<evidence type="ECO:0000256" key="11">
    <source>
        <dbReference type="ARBA" id="ARBA00023268"/>
    </source>
</evidence>
<organism evidence="17 18">
    <name type="scientific">Salinibacter ruber</name>
    <dbReference type="NCBI Taxonomy" id="146919"/>
    <lineage>
        <taxon>Bacteria</taxon>
        <taxon>Pseudomonadati</taxon>
        <taxon>Rhodothermota</taxon>
        <taxon>Rhodothermia</taxon>
        <taxon>Rhodothermales</taxon>
        <taxon>Salinibacteraceae</taxon>
        <taxon>Salinibacter</taxon>
    </lineage>
</organism>
<dbReference type="SUPFAM" id="SSF52096">
    <property type="entry name" value="ClpP/crotonase"/>
    <property type="match status" value="1"/>
</dbReference>
<evidence type="ECO:0000256" key="3">
    <source>
        <dbReference type="ARBA" id="ARBA00008750"/>
    </source>
</evidence>
<feature type="region of interest" description="Disordered" evidence="14">
    <location>
        <begin position="595"/>
        <end position="626"/>
    </location>
</feature>
<dbReference type="SUPFAM" id="SSF48179">
    <property type="entry name" value="6-phosphogluconate dehydrogenase C-terminal domain-like"/>
    <property type="match status" value="2"/>
</dbReference>
<evidence type="ECO:0000256" key="1">
    <source>
        <dbReference type="ARBA" id="ARBA00005005"/>
    </source>
</evidence>
<keyword evidence="5" id="KW-0276">Fatty acid metabolism</keyword>
<name>A0A9X2R6S9_9BACT</name>
<dbReference type="InterPro" id="IPR029045">
    <property type="entry name" value="ClpP/crotonase-like_dom_sf"/>
</dbReference>
<evidence type="ECO:0000256" key="10">
    <source>
        <dbReference type="ARBA" id="ARBA00023239"/>
    </source>
</evidence>
<keyword evidence="17" id="KW-0413">Isomerase</keyword>
<evidence type="ECO:0000256" key="5">
    <source>
        <dbReference type="ARBA" id="ARBA00022832"/>
    </source>
</evidence>
<comment type="similarity">
    <text evidence="3">In the N-terminal section; belongs to the enoyl-CoA hydratase/isomerase family.</text>
</comment>
<dbReference type="Proteomes" id="UP001155034">
    <property type="component" value="Unassembled WGS sequence"/>
</dbReference>
<dbReference type="FunFam" id="3.40.50.720:FF:000009">
    <property type="entry name" value="Fatty oxidation complex, alpha subunit"/>
    <property type="match status" value="1"/>
</dbReference>
<dbReference type="FunFam" id="3.90.226.10:FF:000011">
    <property type="entry name" value="Fatty acid oxidation complex subunit alpha"/>
    <property type="match status" value="1"/>
</dbReference>